<evidence type="ECO:0000259" key="1">
    <source>
        <dbReference type="PROSITE" id="PS50181"/>
    </source>
</evidence>
<proteinExistence type="predicted"/>
<dbReference type="SUPFAM" id="SSF81383">
    <property type="entry name" value="F-box domain"/>
    <property type="match status" value="1"/>
</dbReference>
<evidence type="ECO:0000313" key="2">
    <source>
        <dbReference type="EMBL" id="JAD59147.1"/>
    </source>
</evidence>
<dbReference type="InterPro" id="IPR053781">
    <property type="entry name" value="F-box_AtFBL13-like"/>
</dbReference>
<dbReference type="PANTHER" id="PTHR34145">
    <property type="entry name" value="OS02G0105600 PROTEIN"/>
    <property type="match status" value="1"/>
</dbReference>
<dbReference type="InterPro" id="IPR036047">
    <property type="entry name" value="F-box-like_dom_sf"/>
</dbReference>
<reference evidence="2" key="2">
    <citation type="journal article" date="2015" name="Data Brief">
        <title>Shoot transcriptome of the giant reed, Arundo donax.</title>
        <authorList>
            <person name="Barrero R.A."/>
            <person name="Guerrero F.D."/>
            <person name="Moolhuijzen P."/>
            <person name="Goolsby J.A."/>
            <person name="Tidwell J."/>
            <person name="Bellgard S.E."/>
            <person name="Bellgard M.I."/>
        </authorList>
    </citation>
    <scope>NUCLEOTIDE SEQUENCE</scope>
    <source>
        <tissue evidence="2">Shoot tissue taken approximately 20 cm above the soil surface</tissue>
    </source>
</reference>
<dbReference type="InterPro" id="IPR001810">
    <property type="entry name" value="F-box_dom"/>
</dbReference>
<dbReference type="Pfam" id="PF00646">
    <property type="entry name" value="F-box"/>
    <property type="match status" value="1"/>
</dbReference>
<name>A0A0A9BIR1_ARUDO</name>
<dbReference type="AlphaFoldDB" id="A0A0A9BIR1"/>
<dbReference type="PANTHER" id="PTHR34145:SF57">
    <property type="entry name" value="F-BOX DOMAIN-CONTAINING PROTEIN"/>
    <property type="match status" value="1"/>
</dbReference>
<organism evidence="2">
    <name type="scientific">Arundo donax</name>
    <name type="common">Giant reed</name>
    <name type="synonym">Donax arundinaceus</name>
    <dbReference type="NCBI Taxonomy" id="35708"/>
    <lineage>
        <taxon>Eukaryota</taxon>
        <taxon>Viridiplantae</taxon>
        <taxon>Streptophyta</taxon>
        <taxon>Embryophyta</taxon>
        <taxon>Tracheophyta</taxon>
        <taxon>Spermatophyta</taxon>
        <taxon>Magnoliopsida</taxon>
        <taxon>Liliopsida</taxon>
        <taxon>Poales</taxon>
        <taxon>Poaceae</taxon>
        <taxon>PACMAD clade</taxon>
        <taxon>Arundinoideae</taxon>
        <taxon>Arundineae</taxon>
        <taxon>Arundo</taxon>
    </lineage>
</organism>
<sequence>MGNVLNLICETTTLQQWLPQQIQLGRTVDHQSELWNVLIFRALAEHIRHISIHEKGIVCGRFQLWSILICTAMSGNLCRKPIHKKDVAHYQFQLLGILICGVISDHIIGMKNDPFKNLPEDVLRIILSKLSLKEVVRTSAVSRKWRYLWQVSPKLNFDGITICGKNICGKQQYSLKFISNVYAVLLQCRGRVVEELAIKFDFDTMLVGHLNNWVSFAVSSGTKFLAFDLAPKDFRCRNDRYIFPFKLLDNGSVSRLQKIQLSFVSLQPPTQFSGFPNLRKLDLNLAHVNGKDFPEMLANSHKLEWLRIVRCHLYDELKVASPLPCLVYLNVSYCEISKIALCAVKLRTFVYNGRPVPIDFNRSSELENADIYFSSVTLEHAFTELANALTTVKNLTFDTACKPAKMPCLMDNLCTFSLLKHLKLILLFKDDVDNLSLVSFLRSAPFIENFEMHMSVFPSLYLGKGPTRRHPACPYKNLKNVFITGFIGSNGQLEFLVHIVENAHALEVLTIDWSDKLVKKDPWEDDERKPEYVASIHRTVRKCVEGKISPRCSLGLL</sequence>
<protein>
    <recommendedName>
        <fullName evidence="1">F-box domain-containing protein</fullName>
    </recommendedName>
</protein>
<accession>A0A0A9BIR1</accession>
<dbReference type="Gene3D" id="3.80.10.10">
    <property type="entry name" value="Ribonuclease Inhibitor"/>
    <property type="match status" value="1"/>
</dbReference>
<dbReference type="InterPro" id="IPR055357">
    <property type="entry name" value="LRR_At1g61320_AtMIF1"/>
</dbReference>
<dbReference type="CDD" id="cd22160">
    <property type="entry name" value="F-box_AtFBL13-like"/>
    <property type="match status" value="1"/>
</dbReference>
<dbReference type="SUPFAM" id="SSF52058">
    <property type="entry name" value="L domain-like"/>
    <property type="match status" value="1"/>
</dbReference>
<dbReference type="PROSITE" id="PS50181">
    <property type="entry name" value="FBOX"/>
    <property type="match status" value="1"/>
</dbReference>
<dbReference type="InterPro" id="IPR053772">
    <property type="entry name" value="At1g61320/At1g61330-like"/>
</dbReference>
<feature type="domain" description="F-box" evidence="1">
    <location>
        <begin position="112"/>
        <end position="160"/>
    </location>
</feature>
<dbReference type="Pfam" id="PF23622">
    <property type="entry name" value="LRR_At1g61320_AtMIF1"/>
    <property type="match status" value="1"/>
</dbReference>
<dbReference type="EMBL" id="GBRH01238748">
    <property type="protein sequence ID" value="JAD59147.1"/>
    <property type="molecule type" value="Transcribed_RNA"/>
</dbReference>
<reference evidence="2" key="1">
    <citation type="submission" date="2014-09" db="EMBL/GenBank/DDBJ databases">
        <authorList>
            <person name="Magalhaes I.L.F."/>
            <person name="Oliveira U."/>
            <person name="Santos F.R."/>
            <person name="Vidigal T.H.D.A."/>
            <person name="Brescovit A.D."/>
            <person name="Santos A.J."/>
        </authorList>
    </citation>
    <scope>NUCLEOTIDE SEQUENCE</scope>
    <source>
        <tissue evidence="2">Shoot tissue taken approximately 20 cm above the soil surface</tissue>
    </source>
</reference>
<dbReference type="Gene3D" id="1.20.1280.50">
    <property type="match status" value="1"/>
</dbReference>
<dbReference type="InterPro" id="IPR032675">
    <property type="entry name" value="LRR_dom_sf"/>
</dbReference>
<dbReference type="SMART" id="SM00256">
    <property type="entry name" value="FBOX"/>
    <property type="match status" value="1"/>
</dbReference>